<keyword evidence="2" id="KW-1185">Reference proteome</keyword>
<evidence type="ECO:0000313" key="1">
    <source>
        <dbReference type="EMBL" id="KJA11290.1"/>
    </source>
</evidence>
<proteinExistence type="predicted"/>
<evidence type="ECO:0000313" key="2">
    <source>
        <dbReference type="Proteomes" id="UP000032566"/>
    </source>
</evidence>
<reference evidence="1 2" key="1">
    <citation type="submission" date="2014-12" db="EMBL/GenBank/DDBJ databases">
        <title>Isolation of bacteria from lake water.</title>
        <authorList>
            <person name="Sheng K.-Y."/>
            <person name="Chin P.-S."/>
            <person name="Chan K.-G."/>
            <person name="Tan G.S."/>
        </authorList>
    </citation>
    <scope>NUCLEOTIDE SEQUENCE [LARGE SCALE GENOMIC DNA]</scope>
    <source>
        <strain evidence="1 2">KY4</strain>
    </source>
</reference>
<dbReference type="AlphaFoldDB" id="A0A0D7KAI2"/>
<name>A0A0D7KAI2_9BURK</name>
<dbReference type="Proteomes" id="UP000032566">
    <property type="component" value="Unassembled WGS sequence"/>
</dbReference>
<comment type="caution">
    <text evidence="1">The sequence shown here is derived from an EMBL/GenBank/DDBJ whole genome shotgun (WGS) entry which is preliminary data.</text>
</comment>
<protein>
    <submittedName>
        <fullName evidence="1">Uncharacterized protein</fullName>
    </submittedName>
</protein>
<organism evidence="1 2">
    <name type="scientific">Acidovorax temperans</name>
    <dbReference type="NCBI Taxonomy" id="80878"/>
    <lineage>
        <taxon>Bacteria</taxon>
        <taxon>Pseudomonadati</taxon>
        <taxon>Pseudomonadota</taxon>
        <taxon>Betaproteobacteria</taxon>
        <taxon>Burkholderiales</taxon>
        <taxon>Comamonadaceae</taxon>
        <taxon>Acidovorax</taxon>
    </lineage>
</organism>
<sequence>MTKCSDQARIHPSILILRDSMLRRLIAMIFPRDFLVAVMSNFGESRCHLHAHLAYSLLRLTQLLQLGQLLLHLALLWGGH</sequence>
<dbReference type="EMBL" id="JXYQ01000017">
    <property type="protein sequence ID" value="KJA11290.1"/>
    <property type="molecule type" value="Genomic_DNA"/>
</dbReference>
<accession>A0A0D7KAI2</accession>
<gene>
    <name evidence="1" type="ORF">RP29_06070</name>
</gene>